<organism evidence="2">
    <name type="scientific">Phytophthora nicotianae</name>
    <name type="common">Potato buckeye rot agent</name>
    <name type="synonym">Phytophthora parasitica</name>
    <dbReference type="NCBI Taxonomy" id="4792"/>
    <lineage>
        <taxon>Eukaryota</taxon>
        <taxon>Sar</taxon>
        <taxon>Stramenopiles</taxon>
        <taxon>Oomycota</taxon>
        <taxon>Peronosporomycetes</taxon>
        <taxon>Peronosporales</taxon>
        <taxon>Peronosporaceae</taxon>
        <taxon>Phytophthora</taxon>
    </lineage>
</organism>
<dbReference type="EMBL" id="KI679128">
    <property type="protein sequence ID" value="ETL95281.1"/>
    <property type="molecule type" value="Genomic_DNA"/>
</dbReference>
<reference evidence="2" key="1">
    <citation type="submission" date="2013-11" db="EMBL/GenBank/DDBJ databases">
        <title>The Genome Sequence of Phytophthora parasitica CHvinca01.</title>
        <authorList>
            <consortium name="The Broad Institute Genomics Platform"/>
            <person name="Russ C."/>
            <person name="Tyler B."/>
            <person name="Panabieres F."/>
            <person name="Shan W."/>
            <person name="Tripathy S."/>
            <person name="Grunwald N."/>
            <person name="Machado M."/>
            <person name="Johnson C.S."/>
            <person name="Arredondo F."/>
            <person name="Hong C."/>
            <person name="Coffey M."/>
            <person name="Young S.K."/>
            <person name="Zeng Q."/>
            <person name="Gargeya S."/>
            <person name="Fitzgerald M."/>
            <person name="Abouelleil A."/>
            <person name="Alvarado L."/>
            <person name="Chapman S.B."/>
            <person name="Gainer-Dewar J."/>
            <person name="Goldberg J."/>
            <person name="Griggs A."/>
            <person name="Gujja S."/>
            <person name="Hansen M."/>
            <person name="Howarth C."/>
            <person name="Imamovic A."/>
            <person name="Ireland A."/>
            <person name="Larimer J."/>
            <person name="McCowan C."/>
            <person name="Murphy C."/>
            <person name="Pearson M."/>
            <person name="Poon T.W."/>
            <person name="Priest M."/>
            <person name="Roberts A."/>
            <person name="Saif S."/>
            <person name="Shea T."/>
            <person name="Sykes S."/>
            <person name="Wortman J."/>
            <person name="Nusbaum C."/>
            <person name="Birren B."/>
        </authorList>
    </citation>
    <scope>NUCLEOTIDE SEQUENCE [LARGE SCALE GENOMIC DNA]</scope>
    <source>
        <strain evidence="2">CHvinca01</strain>
    </source>
</reference>
<evidence type="ECO:0000313" key="2">
    <source>
        <dbReference type="EMBL" id="ETL95281.1"/>
    </source>
</evidence>
<evidence type="ECO:0008006" key="3">
    <source>
        <dbReference type="Google" id="ProtNLM"/>
    </source>
</evidence>
<feature type="signal peptide" evidence="1">
    <location>
        <begin position="1"/>
        <end position="24"/>
    </location>
</feature>
<evidence type="ECO:0000256" key="1">
    <source>
        <dbReference type="SAM" id="SignalP"/>
    </source>
</evidence>
<gene>
    <name evidence="2" type="ORF">L917_06893</name>
</gene>
<accession>W2LD15</accession>
<dbReference type="VEuPathDB" id="FungiDB:PPTG_09774"/>
<sequence length="172" mass="19212">MRLQKGLLLLFAGILFTRIHIASAESDAQFNTASVPPVPDRRLRKHNFELAKEGSDTEERGLNAEAAAKAFAIDAKKIDDVASKMEIEMANVKYNWLKYLAHQKLRDFEGHSSQVAKNVAKYFSEWKASGYGATNVREEMVAAGITDEAAIQNAQKWFAIFAKKMSVVAQDF</sequence>
<protein>
    <recommendedName>
        <fullName evidence="3">RxLR effector protein</fullName>
    </recommendedName>
</protein>
<dbReference type="AlphaFoldDB" id="W2LD15"/>
<proteinExistence type="predicted"/>
<name>W2LD15_PHYNI</name>
<feature type="chain" id="PRO_5004819283" description="RxLR effector protein" evidence="1">
    <location>
        <begin position="25"/>
        <end position="172"/>
    </location>
</feature>
<dbReference type="Proteomes" id="UP000054423">
    <property type="component" value="Unassembled WGS sequence"/>
</dbReference>
<keyword evidence="1" id="KW-0732">Signal</keyword>